<dbReference type="Proteomes" id="UP000886800">
    <property type="component" value="Unassembled WGS sequence"/>
</dbReference>
<keyword evidence="1" id="KW-0812">Transmembrane</keyword>
<name>A0A9D1WSI6_9FIRM</name>
<protein>
    <submittedName>
        <fullName evidence="2">Uncharacterized protein</fullName>
    </submittedName>
</protein>
<evidence type="ECO:0000313" key="2">
    <source>
        <dbReference type="EMBL" id="HIX65240.1"/>
    </source>
</evidence>
<sequence>MATIRQTLALFDSIGAGAPGLTRTLEELDRVLPAAAVAAQGVAQGAAALLASPGLSQALEQADTLNRALGAGALALGTQLQASGALSAAVVAAQGVAGVAATVGQALATPGLAQLLEQADTLNRALGAEALAFRAQAQQVLEQLPPAVWETARQLAAQPWDWQTLAERFTARAAGEGLAQSIVTLGEALDWEEPDCQPPATREDQQAARQLVEEALAQPENWEQALVERVNACKKRHPVWARLATGLVTLLLGICSGVAINLLTEAISQAFFSPAPTGQPPILRLQPGQPPRPGEAPGEWITFIDPATGRHYAIWAGGQPGAGEPPAP</sequence>
<proteinExistence type="predicted"/>
<reference evidence="2" key="2">
    <citation type="submission" date="2021-04" db="EMBL/GenBank/DDBJ databases">
        <authorList>
            <person name="Gilroy R."/>
        </authorList>
    </citation>
    <scope>NUCLEOTIDE SEQUENCE</scope>
    <source>
        <strain evidence="2">CHK188-5543</strain>
    </source>
</reference>
<gene>
    <name evidence="2" type="ORF">H9736_03225</name>
</gene>
<organism evidence="2 3">
    <name type="scientific">Candidatus Anaerotruncus excrementipullorum</name>
    <dbReference type="NCBI Taxonomy" id="2838465"/>
    <lineage>
        <taxon>Bacteria</taxon>
        <taxon>Bacillati</taxon>
        <taxon>Bacillota</taxon>
        <taxon>Clostridia</taxon>
        <taxon>Eubacteriales</taxon>
        <taxon>Oscillospiraceae</taxon>
        <taxon>Anaerotruncus</taxon>
    </lineage>
</organism>
<accession>A0A9D1WSI6</accession>
<comment type="caution">
    <text evidence="2">The sequence shown here is derived from an EMBL/GenBank/DDBJ whole genome shotgun (WGS) entry which is preliminary data.</text>
</comment>
<evidence type="ECO:0000313" key="3">
    <source>
        <dbReference type="Proteomes" id="UP000886800"/>
    </source>
</evidence>
<dbReference type="EMBL" id="DXES01000065">
    <property type="protein sequence ID" value="HIX65240.1"/>
    <property type="molecule type" value="Genomic_DNA"/>
</dbReference>
<keyword evidence="1" id="KW-0472">Membrane</keyword>
<dbReference type="AlphaFoldDB" id="A0A9D1WSI6"/>
<evidence type="ECO:0000256" key="1">
    <source>
        <dbReference type="SAM" id="Phobius"/>
    </source>
</evidence>
<feature type="transmembrane region" description="Helical" evidence="1">
    <location>
        <begin position="239"/>
        <end position="263"/>
    </location>
</feature>
<keyword evidence="1" id="KW-1133">Transmembrane helix</keyword>
<reference evidence="2" key="1">
    <citation type="journal article" date="2021" name="PeerJ">
        <title>Extensive microbial diversity within the chicken gut microbiome revealed by metagenomics and culture.</title>
        <authorList>
            <person name="Gilroy R."/>
            <person name="Ravi A."/>
            <person name="Getino M."/>
            <person name="Pursley I."/>
            <person name="Horton D.L."/>
            <person name="Alikhan N.F."/>
            <person name="Baker D."/>
            <person name="Gharbi K."/>
            <person name="Hall N."/>
            <person name="Watson M."/>
            <person name="Adriaenssens E.M."/>
            <person name="Foster-Nyarko E."/>
            <person name="Jarju S."/>
            <person name="Secka A."/>
            <person name="Antonio M."/>
            <person name="Oren A."/>
            <person name="Chaudhuri R.R."/>
            <person name="La Ragione R."/>
            <person name="Hildebrand F."/>
            <person name="Pallen M.J."/>
        </authorList>
    </citation>
    <scope>NUCLEOTIDE SEQUENCE</scope>
    <source>
        <strain evidence="2">CHK188-5543</strain>
    </source>
</reference>